<evidence type="ECO:0000313" key="4">
    <source>
        <dbReference type="EMBL" id="GBM91753.1"/>
    </source>
</evidence>
<keyword evidence="5" id="KW-1185">Reference proteome</keyword>
<feature type="signal peptide" evidence="2">
    <location>
        <begin position="1"/>
        <end position="21"/>
    </location>
</feature>
<comment type="caution">
    <text evidence="4">The sequence shown here is derived from an EMBL/GenBank/DDBJ whole genome shotgun (WGS) entry which is preliminary data.</text>
</comment>
<organism evidence="4 5">
    <name type="scientific">Araneus ventricosus</name>
    <name type="common">Orbweaver spider</name>
    <name type="synonym">Epeira ventricosa</name>
    <dbReference type="NCBI Taxonomy" id="182803"/>
    <lineage>
        <taxon>Eukaryota</taxon>
        <taxon>Metazoa</taxon>
        <taxon>Ecdysozoa</taxon>
        <taxon>Arthropoda</taxon>
        <taxon>Chelicerata</taxon>
        <taxon>Arachnida</taxon>
        <taxon>Araneae</taxon>
        <taxon>Araneomorphae</taxon>
        <taxon>Entelegynae</taxon>
        <taxon>Araneoidea</taxon>
        <taxon>Araneidae</taxon>
        <taxon>Araneus</taxon>
    </lineage>
</organism>
<dbReference type="SMART" id="SM00737">
    <property type="entry name" value="ML"/>
    <property type="match status" value="1"/>
</dbReference>
<dbReference type="GO" id="GO:0005319">
    <property type="term" value="F:lipid transporter activity"/>
    <property type="evidence" value="ECO:0007669"/>
    <property type="project" value="TreeGrafter"/>
</dbReference>
<keyword evidence="1 2" id="KW-0732">Signal</keyword>
<accession>A0A4Y2JMY6</accession>
<dbReference type="PANTHER" id="PTHR17357">
    <property type="entry name" value="GM2 GANGLIOSIDE ACTIVATOR PROTEIN"/>
    <property type="match status" value="1"/>
</dbReference>
<protein>
    <recommendedName>
        <fullName evidence="3">MD-2-related lipid-recognition domain-containing protein</fullName>
    </recommendedName>
</protein>
<dbReference type="Proteomes" id="UP000499080">
    <property type="component" value="Unassembled WGS sequence"/>
</dbReference>
<sequence>MKNLLFILGCFCLIICSYVQAIDYDKCGSGKQILTISKLQISPDPIHLSGKNALISVGGELHEDLPAGSRIHIKAWKVKRIFAWDIYLAAPCVVPVGCNVEVCKFFEFFSGQPMCPIKAQSYYGNAIEIVMPELGGFVKWFASGRFWIEVKITGPNNEQLSCYAIKGEARALFAPIKPVIV</sequence>
<feature type="chain" id="PRO_5021424238" description="MD-2-related lipid-recognition domain-containing protein" evidence="2">
    <location>
        <begin position="22"/>
        <end position="181"/>
    </location>
</feature>
<evidence type="ECO:0000256" key="1">
    <source>
        <dbReference type="ARBA" id="ARBA00022729"/>
    </source>
</evidence>
<dbReference type="GO" id="GO:0006689">
    <property type="term" value="P:ganglioside catabolic process"/>
    <property type="evidence" value="ECO:0007669"/>
    <property type="project" value="InterPro"/>
</dbReference>
<proteinExistence type="predicted"/>
<dbReference type="GO" id="GO:0008047">
    <property type="term" value="F:enzyme activator activity"/>
    <property type="evidence" value="ECO:0007669"/>
    <property type="project" value="InterPro"/>
</dbReference>
<dbReference type="AlphaFoldDB" id="A0A4Y2JMY6"/>
<dbReference type="EMBL" id="BGPR01003731">
    <property type="protein sequence ID" value="GBM91753.1"/>
    <property type="molecule type" value="Genomic_DNA"/>
</dbReference>
<gene>
    <name evidence="4" type="ORF">AVEN_154656_1</name>
</gene>
<name>A0A4Y2JMY6_ARAVE</name>
<reference evidence="4 5" key="1">
    <citation type="journal article" date="2019" name="Sci. Rep.">
        <title>Orb-weaving spider Araneus ventricosus genome elucidates the spidroin gene catalogue.</title>
        <authorList>
            <person name="Kono N."/>
            <person name="Nakamura H."/>
            <person name="Ohtoshi R."/>
            <person name="Moran D.A.P."/>
            <person name="Shinohara A."/>
            <person name="Yoshida Y."/>
            <person name="Fujiwara M."/>
            <person name="Mori M."/>
            <person name="Tomita M."/>
            <person name="Arakawa K."/>
        </authorList>
    </citation>
    <scope>NUCLEOTIDE SEQUENCE [LARGE SCALE GENOMIC DNA]</scope>
</reference>
<dbReference type="GO" id="GO:0009898">
    <property type="term" value="C:cytoplasmic side of plasma membrane"/>
    <property type="evidence" value="ECO:0007669"/>
    <property type="project" value="TreeGrafter"/>
</dbReference>
<dbReference type="InterPro" id="IPR036846">
    <property type="entry name" value="GM2-AP_sf"/>
</dbReference>
<evidence type="ECO:0000259" key="3">
    <source>
        <dbReference type="SMART" id="SM00737"/>
    </source>
</evidence>
<dbReference type="PANTHER" id="PTHR17357:SF0">
    <property type="entry name" value="GANGLIOSIDE GM2 ACTIVATOR"/>
    <property type="match status" value="1"/>
</dbReference>
<dbReference type="SUPFAM" id="SSF63707">
    <property type="entry name" value="Ganglioside M2 (gm2) activator"/>
    <property type="match status" value="1"/>
</dbReference>
<dbReference type="OrthoDB" id="6409159at2759"/>
<dbReference type="Gene3D" id="2.70.220.10">
    <property type="entry name" value="Ganglioside GM2 activator"/>
    <property type="match status" value="1"/>
</dbReference>
<feature type="domain" description="MD-2-related lipid-recognition" evidence="3">
    <location>
        <begin position="24"/>
        <end position="167"/>
    </location>
</feature>
<evidence type="ECO:0000256" key="2">
    <source>
        <dbReference type="SAM" id="SignalP"/>
    </source>
</evidence>
<evidence type="ECO:0000313" key="5">
    <source>
        <dbReference type="Proteomes" id="UP000499080"/>
    </source>
</evidence>
<dbReference type="InterPro" id="IPR003172">
    <property type="entry name" value="ML_dom"/>
</dbReference>
<dbReference type="InterPro" id="IPR028996">
    <property type="entry name" value="GM2-AP"/>
</dbReference>
<dbReference type="Pfam" id="PF02221">
    <property type="entry name" value="E1_DerP2_DerF2"/>
    <property type="match status" value="1"/>
</dbReference>